<evidence type="ECO:0000313" key="2">
    <source>
        <dbReference type="EnsemblMetazoa" id="GPPI008810-PA"/>
    </source>
</evidence>
<reference evidence="2" key="2">
    <citation type="submission" date="2020-05" db="UniProtKB">
        <authorList>
            <consortium name="EnsemblMetazoa"/>
        </authorList>
    </citation>
    <scope>IDENTIFICATION</scope>
    <source>
        <strain evidence="2">IAEA</strain>
    </source>
</reference>
<feature type="region of interest" description="Disordered" evidence="1">
    <location>
        <begin position="1"/>
        <end position="22"/>
    </location>
</feature>
<dbReference type="VEuPathDB" id="VectorBase:GPPI008810"/>
<organism evidence="2 3">
    <name type="scientific">Glossina palpalis gambiensis</name>
    <dbReference type="NCBI Taxonomy" id="67801"/>
    <lineage>
        <taxon>Eukaryota</taxon>
        <taxon>Metazoa</taxon>
        <taxon>Ecdysozoa</taxon>
        <taxon>Arthropoda</taxon>
        <taxon>Hexapoda</taxon>
        <taxon>Insecta</taxon>
        <taxon>Pterygota</taxon>
        <taxon>Neoptera</taxon>
        <taxon>Endopterygota</taxon>
        <taxon>Diptera</taxon>
        <taxon>Brachycera</taxon>
        <taxon>Muscomorpha</taxon>
        <taxon>Hippoboscoidea</taxon>
        <taxon>Glossinidae</taxon>
        <taxon>Glossina</taxon>
    </lineage>
</organism>
<protein>
    <submittedName>
        <fullName evidence="2">Uncharacterized protein</fullName>
    </submittedName>
</protein>
<keyword evidence="3" id="KW-1185">Reference proteome</keyword>
<accession>A0A1B0AU72</accession>
<dbReference type="EMBL" id="JXJN01003543">
    <property type="status" value="NOT_ANNOTATED_CDS"/>
    <property type="molecule type" value="Genomic_DNA"/>
</dbReference>
<evidence type="ECO:0000256" key="1">
    <source>
        <dbReference type="SAM" id="MobiDB-lite"/>
    </source>
</evidence>
<dbReference type="EnsemblMetazoa" id="GPPI008810-RA">
    <property type="protein sequence ID" value="GPPI008810-PA"/>
    <property type="gene ID" value="GPPI008810"/>
</dbReference>
<evidence type="ECO:0000313" key="3">
    <source>
        <dbReference type="Proteomes" id="UP000092460"/>
    </source>
</evidence>
<dbReference type="Proteomes" id="UP000092460">
    <property type="component" value="Unassembled WGS sequence"/>
</dbReference>
<reference evidence="3" key="1">
    <citation type="submission" date="2015-01" db="EMBL/GenBank/DDBJ databases">
        <authorList>
            <person name="Aksoy S."/>
            <person name="Warren W."/>
            <person name="Wilson R.K."/>
        </authorList>
    </citation>
    <scope>NUCLEOTIDE SEQUENCE [LARGE SCALE GENOMIC DNA]</scope>
    <source>
        <strain evidence="3">IAEA</strain>
    </source>
</reference>
<proteinExistence type="predicted"/>
<name>A0A1B0AU72_9MUSC</name>
<dbReference type="AlphaFoldDB" id="A0A1B0AU72"/>
<sequence length="65" mass="8248">MSHAHQKILRQFRRQKSRNSAHHKRYVITRPFINIILRPQRYRVFTVKYFYFEPFNTNFAERFKM</sequence>